<gene>
    <name evidence="5" type="primary">WBGene00280616</name>
</gene>
<name>A0A2A6C0A9_PRIPA</name>
<dbReference type="Pfam" id="PF10292">
    <property type="entry name" value="7TM_GPCR_Srab"/>
    <property type="match status" value="1"/>
</dbReference>
<keyword evidence="3" id="KW-1133">Transmembrane helix</keyword>
<evidence type="ECO:0000256" key="1">
    <source>
        <dbReference type="ARBA" id="ARBA00004141"/>
    </source>
</evidence>
<keyword evidence="2" id="KW-0812">Transmembrane</keyword>
<proteinExistence type="predicted"/>
<comment type="subcellular location">
    <subcellularLocation>
        <location evidence="1">Membrane</location>
        <topology evidence="1">Multi-pass membrane protein</topology>
    </subcellularLocation>
</comment>
<dbReference type="PANTHER" id="PTHR46561">
    <property type="entry name" value="SERPENTINE RECEPTOR, CLASS AB (CLASS A-LIKE)-RELATED"/>
    <property type="match status" value="1"/>
</dbReference>
<dbReference type="Proteomes" id="UP000005239">
    <property type="component" value="Unassembled WGS sequence"/>
</dbReference>
<dbReference type="AlphaFoldDB" id="A0A2A6C0A9"/>
<evidence type="ECO:0000256" key="3">
    <source>
        <dbReference type="ARBA" id="ARBA00022989"/>
    </source>
</evidence>
<keyword evidence="4" id="KW-0472">Membrane</keyword>
<sequence length="313" mass="36189">VILFRLISSAIAMEIRRSQIASTFAELSRILDNDALYLYNAFGYSSYFGSMLHPNDSSILRSLWLAQLIEYIRIRTSKGSISSLLTMSIERFEASRKLSTYERSNWTANLKYVVLQASINYIYLLTEKVQLCMTIIAVSMDAPVYGFPTKVPHCTVISVNGRNLQTLDSAILTVMEIMAIYIFTRSLRQNELLHESEQWMDMTLSEKYQLNENIRVLQILLPIVISHFSITMFAAVGFFYFELAEYGKDFYPFLEETVNIVYLQGIAMPCIFLYRYRQVFKSKRSLEAKMFLSNMASGDELISIYDDIITRGW</sequence>
<dbReference type="InterPro" id="IPR019408">
    <property type="entry name" value="7TM_GPCR_serpentine_rcpt_Srab"/>
</dbReference>
<dbReference type="PANTHER" id="PTHR46561:SF11">
    <property type="entry name" value="SERPENTINE RECEPTOR CLASS ALPHA_BETA-14"/>
    <property type="match status" value="1"/>
</dbReference>
<organism evidence="5 6">
    <name type="scientific">Pristionchus pacificus</name>
    <name type="common">Parasitic nematode worm</name>
    <dbReference type="NCBI Taxonomy" id="54126"/>
    <lineage>
        <taxon>Eukaryota</taxon>
        <taxon>Metazoa</taxon>
        <taxon>Ecdysozoa</taxon>
        <taxon>Nematoda</taxon>
        <taxon>Chromadorea</taxon>
        <taxon>Rhabditida</taxon>
        <taxon>Rhabditina</taxon>
        <taxon>Diplogasteromorpha</taxon>
        <taxon>Diplogasteroidea</taxon>
        <taxon>Neodiplogasteridae</taxon>
        <taxon>Pristionchus</taxon>
    </lineage>
</organism>
<reference evidence="5" key="2">
    <citation type="submission" date="2022-06" db="UniProtKB">
        <authorList>
            <consortium name="EnsemblMetazoa"/>
        </authorList>
    </citation>
    <scope>IDENTIFICATION</scope>
    <source>
        <strain evidence="5">PS312</strain>
    </source>
</reference>
<evidence type="ECO:0000313" key="6">
    <source>
        <dbReference type="Proteomes" id="UP000005239"/>
    </source>
</evidence>
<dbReference type="EnsemblMetazoa" id="PPA42247.1">
    <property type="protein sequence ID" value="PPA42247.1"/>
    <property type="gene ID" value="WBGene00280616"/>
</dbReference>
<accession>A0A8R1UYW2</accession>
<protein>
    <submittedName>
        <fullName evidence="5">G protein-coupled receptor</fullName>
    </submittedName>
</protein>
<reference evidence="6" key="1">
    <citation type="journal article" date="2008" name="Nat. Genet.">
        <title>The Pristionchus pacificus genome provides a unique perspective on nematode lifestyle and parasitism.</title>
        <authorList>
            <person name="Dieterich C."/>
            <person name="Clifton S.W."/>
            <person name="Schuster L.N."/>
            <person name="Chinwalla A."/>
            <person name="Delehaunty K."/>
            <person name="Dinkelacker I."/>
            <person name="Fulton L."/>
            <person name="Fulton R."/>
            <person name="Godfrey J."/>
            <person name="Minx P."/>
            <person name="Mitreva M."/>
            <person name="Roeseler W."/>
            <person name="Tian H."/>
            <person name="Witte H."/>
            <person name="Yang S.P."/>
            <person name="Wilson R.K."/>
            <person name="Sommer R.J."/>
        </authorList>
    </citation>
    <scope>NUCLEOTIDE SEQUENCE [LARGE SCALE GENOMIC DNA]</scope>
    <source>
        <strain evidence="6">PS312</strain>
    </source>
</reference>
<dbReference type="InterPro" id="IPR053286">
    <property type="entry name" value="Nematode_rcpt-like_srab"/>
</dbReference>
<evidence type="ECO:0000256" key="4">
    <source>
        <dbReference type="ARBA" id="ARBA00023136"/>
    </source>
</evidence>
<keyword evidence="6" id="KW-1185">Reference proteome</keyword>
<evidence type="ECO:0000313" key="5">
    <source>
        <dbReference type="EnsemblMetazoa" id="PPA42247.1"/>
    </source>
</evidence>
<dbReference type="GO" id="GO:0016020">
    <property type="term" value="C:membrane"/>
    <property type="evidence" value="ECO:0007669"/>
    <property type="project" value="UniProtKB-SubCell"/>
</dbReference>
<evidence type="ECO:0000256" key="2">
    <source>
        <dbReference type="ARBA" id="ARBA00022692"/>
    </source>
</evidence>
<accession>A0A2A6C0A9</accession>